<dbReference type="OrthoDB" id="2084083at2"/>
<proteinExistence type="predicted"/>
<dbReference type="RefSeq" id="WP_040048336.1">
    <property type="nucleotide sequence ID" value="NZ_JWIR02000101.1"/>
</dbReference>
<dbReference type="Proteomes" id="UP000031563">
    <property type="component" value="Unassembled WGS sequence"/>
</dbReference>
<dbReference type="EMBL" id="JWIR02000101">
    <property type="protein sequence ID" value="KKB33719.1"/>
    <property type="molecule type" value="Genomic_DNA"/>
</dbReference>
<comment type="caution">
    <text evidence="1">The sequence shown here is derived from an EMBL/GenBank/DDBJ whole genome shotgun (WGS) entry which is preliminary data.</text>
</comment>
<dbReference type="STRING" id="1221996.QY95_00038"/>
<dbReference type="AlphaFoldDB" id="A0A0F5HJZ8"/>
<organism evidence="1 2">
    <name type="scientific">Bacillus thermotolerans</name>
    <name type="common">Quasibacillus thermotolerans</name>
    <dbReference type="NCBI Taxonomy" id="1221996"/>
    <lineage>
        <taxon>Bacteria</taxon>
        <taxon>Bacillati</taxon>
        <taxon>Bacillota</taxon>
        <taxon>Bacilli</taxon>
        <taxon>Bacillales</taxon>
        <taxon>Bacillaceae</taxon>
        <taxon>Bacillus</taxon>
    </lineage>
</organism>
<accession>A0A0F5HJZ8</accession>
<keyword evidence="2" id="KW-1185">Reference proteome</keyword>
<name>A0A0F5HJZ8_BACTR</name>
<protein>
    <submittedName>
        <fullName evidence="1">Uncharacterized protein</fullName>
    </submittedName>
</protein>
<evidence type="ECO:0000313" key="2">
    <source>
        <dbReference type="Proteomes" id="UP000031563"/>
    </source>
</evidence>
<evidence type="ECO:0000313" key="1">
    <source>
        <dbReference type="EMBL" id="KKB33719.1"/>
    </source>
</evidence>
<sequence>MGQLCNCEKLAQIKIEADVGADPLWCAVCGYNLEMDEFGLSDSLKEQLRAWIDDYGSWVNWESDSLIEGGEIIEKEHNELGLELTEKVKKELKGKYEVVFSPSTMY</sequence>
<gene>
    <name evidence="1" type="ORF">QY95_00038</name>
</gene>
<reference evidence="1" key="1">
    <citation type="submission" date="2015-02" db="EMBL/GenBank/DDBJ databases">
        <title>Genome Assembly of Bacillaceae bacterium MTCC 8252.</title>
        <authorList>
            <person name="Verma A."/>
            <person name="Khatri I."/>
            <person name="Mual P."/>
            <person name="Subramanian S."/>
            <person name="Krishnamurthi S."/>
        </authorList>
    </citation>
    <scope>NUCLEOTIDE SEQUENCE [LARGE SCALE GENOMIC DNA]</scope>
    <source>
        <strain evidence="1">MTCC 8252</strain>
    </source>
</reference>